<dbReference type="InterPro" id="IPR003675">
    <property type="entry name" value="Rce1/LyrA-like_dom"/>
</dbReference>
<keyword evidence="3" id="KW-0482">Metalloprotease</keyword>
<dbReference type="STRING" id="1033734.GCA_000285535_01677"/>
<dbReference type="RefSeq" id="WP_136381367.1">
    <property type="nucleotide sequence ID" value="NZ_SLUB01000056.1"/>
</dbReference>
<dbReference type="EMBL" id="SLUB01000056">
    <property type="protein sequence ID" value="THE10014.1"/>
    <property type="molecule type" value="Genomic_DNA"/>
</dbReference>
<feature type="transmembrane region" description="Helical" evidence="1">
    <location>
        <begin position="6"/>
        <end position="26"/>
    </location>
</feature>
<keyword evidence="1" id="KW-0812">Transmembrane</keyword>
<feature type="transmembrane region" description="Helical" evidence="1">
    <location>
        <begin position="136"/>
        <end position="162"/>
    </location>
</feature>
<feature type="transmembrane region" description="Helical" evidence="1">
    <location>
        <begin position="229"/>
        <end position="249"/>
    </location>
</feature>
<feature type="transmembrane region" description="Helical" evidence="1">
    <location>
        <begin position="47"/>
        <end position="70"/>
    </location>
</feature>
<keyword evidence="3" id="KW-0378">Hydrolase</keyword>
<dbReference type="GO" id="GO:0004175">
    <property type="term" value="F:endopeptidase activity"/>
    <property type="evidence" value="ECO:0007669"/>
    <property type="project" value="UniProtKB-ARBA"/>
</dbReference>
<dbReference type="GO" id="GO:0008237">
    <property type="term" value="F:metallopeptidase activity"/>
    <property type="evidence" value="ECO:0007669"/>
    <property type="project" value="UniProtKB-KW"/>
</dbReference>
<evidence type="ECO:0000259" key="2">
    <source>
        <dbReference type="Pfam" id="PF02517"/>
    </source>
</evidence>
<gene>
    <name evidence="3" type="ORF">E1I69_20230</name>
</gene>
<reference evidence="3 4" key="1">
    <citation type="journal article" date="2019" name="Indoor Air">
        <title>Impacts of indoor surface finishes on bacterial viability.</title>
        <authorList>
            <person name="Hu J."/>
            <person name="Maamar S.B."/>
            <person name="Glawe A.J."/>
            <person name="Gottel N."/>
            <person name="Gilbert J.A."/>
            <person name="Hartmann E.M."/>
        </authorList>
    </citation>
    <scope>NUCLEOTIDE SEQUENCE [LARGE SCALE GENOMIC DNA]</scope>
    <source>
        <strain evidence="3 4">AF060A6</strain>
    </source>
</reference>
<feature type="domain" description="CAAX prenyl protease 2/Lysostaphin resistance protein A-like" evidence="2">
    <location>
        <begin position="134"/>
        <end position="239"/>
    </location>
</feature>
<evidence type="ECO:0000313" key="4">
    <source>
        <dbReference type="Proteomes" id="UP000306477"/>
    </source>
</evidence>
<evidence type="ECO:0000313" key="3">
    <source>
        <dbReference type="EMBL" id="THE10014.1"/>
    </source>
</evidence>
<comment type="caution">
    <text evidence="3">The sequence shown here is derived from an EMBL/GenBank/DDBJ whole genome shotgun (WGS) entry which is preliminary data.</text>
</comment>
<feature type="transmembrane region" description="Helical" evidence="1">
    <location>
        <begin position="203"/>
        <end position="223"/>
    </location>
</feature>
<organism evidence="3 4">
    <name type="scientific">Bacillus timonensis</name>
    <dbReference type="NCBI Taxonomy" id="1033734"/>
    <lineage>
        <taxon>Bacteria</taxon>
        <taxon>Bacillati</taxon>
        <taxon>Bacillota</taxon>
        <taxon>Bacilli</taxon>
        <taxon>Bacillales</taxon>
        <taxon>Bacillaceae</taxon>
        <taxon>Bacillus</taxon>
    </lineage>
</organism>
<dbReference type="Pfam" id="PF02517">
    <property type="entry name" value="Rce1-like"/>
    <property type="match status" value="1"/>
</dbReference>
<sequence>MTEFFIFWIAASIGAIAVMPYQFKMLKGKIEEEAKKNPTKKIPPTPVLILISILQSVILLGVSAFIGTWLAPKVDLHWWLIDQWLNGTDVPYSISWTILLSVLVGAIVSIVIIGLDFLFMKRMPKVDMDEPSRFQALLASFYGGISEEVLTRLFIMTGVVYVSSSLLGIGNASYWIGILFAALLFGVGHLPAAFGLFGKSNLVVWRTVLLNAIPGILFGYLYWKYGIEMAMIAHFTGDIFLHVIFGPTFRKRMEK</sequence>
<keyword evidence="4" id="KW-1185">Reference proteome</keyword>
<feature type="transmembrane region" description="Helical" evidence="1">
    <location>
        <begin position="90"/>
        <end position="115"/>
    </location>
</feature>
<dbReference type="Proteomes" id="UP000306477">
    <property type="component" value="Unassembled WGS sequence"/>
</dbReference>
<keyword evidence="3" id="KW-0645">Protease</keyword>
<proteinExistence type="predicted"/>
<dbReference type="GO" id="GO:0080120">
    <property type="term" value="P:CAAX-box protein maturation"/>
    <property type="evidence" value="ECO:0007669"/>
    <property type="project" value="UniProtKB-ARBA"/>
</dbReference>
<accession>A0A4S3PLI6</accession>
<keyword evidence="1" id="KW-0472">Membrane</keyword>
<dbReference type="AlphaFoldDB" id="A0A4S3PLI6"/>
<evidence type="ECO:0000256" key="1">
    <source>
        <dbReference type="SAM" id="Phobius"/>
    </source>
</evidence>
<dbReference type="OrthoDB" id="378663at2"/>
<feature type="transmembrane region" description="Helical" evidence="1">
    <location>
        <begin position="174"/>
        <end position="196"/>
    </location>
</feature>
<protein>
    <submittedName>
        <fullName evidence="3">CPBP family intramembrane metalloprotease</fullName>
    </submittedName>
</protein>
<dbReference type="GO" id="GO:0006508">
    <property type="term" value="P:proteolysis"/>
    <property type="evidence" value="ECO:0007669"/>
    <property type="project" value="UniProtKB-KW"/>
</dbReference>
<name>A0A4S3PLI6_9BACI</name>
<keyword evidence="1" id="KW-1133">Transmembrane helix</keyword>